<sequence>MATASIVCPTFDVWVARMLRCWDAGPLGCLKWMTTTSQFRRIWPPQSTCHNGSQSENPRIVGPAPRGDGAGDGDAVAGVEVEVGVKLGAGIWVSIPFSTVTAIFWHDS</sequence>
<accession>F3YDM1</accession>
<reference evidence="2" key="1">
    <citation type="submission" date="2011-04" db="EMBL/GenBank/DDBJ databases">
        <authorList>
            <person name="Carlson J."/>
            <person name="Booth B."/>
            <person name="Frise E."/>
            <person name="Sandler J."/>
            <person name="Wan K."/>
            <person name="Yu C."/>
            <person name="Celniker S."/>
        </authorList>
    </citation>
    <scope>NUCLEOTIDE SEQUENCE</scope>
</reference>
<feature type="region of interest" description="Disordered" evidence="1">
    <location>
        <begin position="46"/>
        <end position="73"/>
    </location>
</feature>
<evidence type="ECO:0000313" key="2">
    <source>
        <dbReference type="EMBL" id="AEC46898.1"/>
    </source>
</evidence>
<proteinExistence type="evidence at transcript level"/>
<evidence type="ECO:0000256" key="1">
    <source>
        <dbReference type="SAM" id="MobiDB-lite"/>
    </source>
</evidence>
<feature type="compositionally biased region" description="Low complexity" evidence="1">
    <location>
        <begin position="61"/>
        <end position="73"/>
    </location>
</feature>
<organism evidence="2">
    <name type="scientific">Drosophila melanogaster</name>
    <name type="common">Fruit fly</name>
    <dbReference type="NCBI Taxonomy" id="7227"/>
    <lineage>
        <taxon>Eukaryota</taxon>
        <taxon>Metazoa</taxon>
        <taxon>Ecdysozoa</taxon>
        <taxon>Arthropoda</taxon>
        <taxon>Hexapoda</taxon>
        <taxon>Insecta</taxon>
        <taxon>Pterygota</taxon>
        <taxon>Neoptera</taxon>
        <taxon>Endopterygota</taxon>
        <taxon>Diptera</taxon>
        <taxon>Brachycera</taxon>
        <taxon>Muscomorpha</taxon>
        <taxon>Ephydroidea</taxon>
        <taxon>Drosophilidae</taxon>
        <taxon>Drosophila</taxon>
        <taxon>Sophophora</taxon>
    </lineage>
</organism>
<protein>
    <submittedName>
        <fullName evidence="2">MIP30789p</fullName>
    </submittedName>
</protein>
<name>F3YDM1_DROME</name>
<feature type="compositionally biased region" description="Polar residues" evidence="1">
    <location>
        <begin position="46"/>
        <end position="57"/>
    </location>
</feature>
<gene>
    <name evidence="2" type="primary">CG15344-RA</name>
</gene>
<dbReference type="AlphaFoldDB" id="F3YDM1"/>
<dbReference type="EMBL" id="BT126382">
    <property type="protein sequence ID" value="AEC46898.1"/>
    <property type="molecule type" value="mRNA"/>
</dbReference>